<protein>
    <submittedName>
        <fullName evidence="2">Uncharacterized protein</fullName>
    </submittedName>
</protein>
<sequence length="164" mass="17973">MSDTEVTPGKPLPWTEEAKFQFLLRIIAQLRDDGKTMNWARINMAGRTTKSLQNMWTKINKEISEMEMAENGEDGATPTMPKPSTPRKGRAKRVEKPAATMALGASDDEGKADVKPTPAIPKKRAPAARAAGKSAAKKIKKAASDDEADFMAMDGRDYGFDMEI</sequence>
<dbReference type="OrthoDB" id="4848529at2759"/>
<feature type="region of interest" description="Disordered" evidence="1">
    <location>
        <begin position="70"/>
        <end position="134"/>
    </location>
</feature>
<dbReference type="AlphaFoldDB" id="A0A2K3QPA0"/>
<dbReference type="Proteomes" id="UP000236621">
    <property type="component" value="Unassembled WGS sequence"/>
</dbReference>
<gene>
    <name evidence="2" type="ORF">TCAP_00719</name>
</gene>
<keyword evidence="3" id="KW-1185">Reference proteome</keyword>
<organism evidence="2 3">
    <name type="scientific">Tolypocladium capitatum</name>
    <dbReference type="NCBI Taxonomy" id="45235"/>
    <lineage>
        <taxon>Eukaryota</taxon>
        <taxon>Fungi</taxon>
        <taxon>Dikarya</taxon>
        <taxon>Ascomycota</taxon>
        <taxon>Pezizomycotina</taxon>
        <taxon>Sordariomycetes</taxon>
        <taxon>Hypocreomycetidae</taxon>
        <taxon>Hypocreales</taxon>
        <taxon>Ophiocordycipitaceae</taxon>
        <taxon>Tolypocladium</taxon>
    </lineage>
</organism>
<reference evidence="2 3" key="1">
    <citation type="submission" date="2017-08" db="EMBL/GenBank/DDBJ databases">
        <title>Harnessing the power of phylogenomics to disentangle the directionality and signatures of interkingdom host jumping in the parasitic fungal genus Tolypocladium.</title>
        <authorList>
            <person name="Quandt C.A."/>
            <person name="Patterson W."/>
            <person name="Spatafora J.W."/>
        </authorList>
    </citation>
    <scope>NUCLEOTIDE SEQUENCE [LARGE SCALE GENOMIC DNA]</scope>
    <source>
        <strain evidence="2 3">CBS 113982</strain>
    </source>
</reference>
<proteinExistence type="predicted"/>
<dbReference type="CDD" id="cd00167">
    <property type="entry name" value="SANT"/>
    <property type="match status" value="1"/>
</dbReference>
<name>A0A2K3QPA0_9HYPO</name>
<evidence type="ECO:0000313" key="2">
    <source>
        <dbReference type="EMBL" id="PNY29365.1"/>
    </source>
</evidence>
<accession>A0A2K3QPA0</accession>
<comment type="caution">
    <text evidence="2">The sequence shown here is derived from an EMBL/GenBank/DDBJ whole genome shotgun (WGS) entry which is preliminary data.</text>
</comment>
<dbReference type="InterPro" id="IPR001005">
    <property type="entry name" value="SANT/Myb"/>
</dbReference>
<evidence type="ECO:0000313" key="3">
    <source>
        <dbReference type="Proteomes" id="UP000236621"/>
    </source>
</evidence>
<dbReference type="EMBL" id="NRSZ01000121">
    <property type="protein sequence ID" value="PNY29365.1"/>
    <property type="molecule type" value="Genomic_DNA"/>
</dbReference>
<evidence type="ECO:0000256" key="1">
    <source>
        <dbReference type="SAM" id="MobiDB-lite"/>
    </source>
</evidence>